<dbReference type="RefSeq" id="WP_277866783.1">
    <property type="nucleotide sequence ID" value="NZ_JAKKUT010000002.1"/>
</dbReference>
<evidence type="ECO:0000313" key="4">
    <source>
        <dbReference type="Proteomes" id="UP001154265"/>
    </source>
</evidence>
<feature type="signal peptide" evidence="2">
    <location>
        <begin position="1"/>
        <end position="23"/>
    </location>
</feature>
<gene>
    <name evidence="3" type="ORF">L3556_08120</name>
</gene>
<keyword evidence="2" id="KW-0732">Signal</keyword>
<evidence type="ECO:0000313" key="3">
    <source>
        <dbReference type="EMBL" id="MDG2990892.1"/>
    </source>
</evidence>
<comment type="caution">
    <text evidence="3">The sequence shown here is derived from an EMBL/GenBank/DDBJ whole genome shotgun (WGS) entry which is preliminary data.</text>
</comment>
<feature type="chain" id="PRO_5045172035" evidence="2">
    <location>
        <begin position="24"/>
        <end position="641"/>
    </location>
</feature>
<evidence type="ECO:0000256" key="2">
    <source>
        <dbReference type="SAM" id="SignalP"/>
    </source>
</evidence>
<evidence type="ECO:0000256" key="1">
    <source>
        <dbReference type="SAM" id="MobiDB-lite"/>
    </source>
</evidence>
<dbReference type="Proteomes" id="UP001154265">
    <property type="component" value="Unassembled WGS sequence"/>
</dbReference>
<reference evidence="3" key="1">
    <citation type="journal article" date="2022" name="Genome Biol. Evol.">
        <title>A New Gene Family Diagnostic for Intracellular Biomineralization of Amorphous Ca Carbonates by Cyanobacteria.</title>
        <authorList>
            <person name="Benzerara K."/>
            <person name="Duprat E."/>
            <person name="Bitard-Feildel T."/>
            <person name="Caumes G."/>
            <person name="Cassier-Chauvat C."/>
            <person name="Chauvat F."/>
            <person name="Dezi M."/>
            <person name="Diop S.I."/>
            <person name="Gaschignard G."/>
            <person name="Gorgen S."/>
            <person name="Gugger M."/>
            <person name="Lopez-Garcia P."/>
            <person name="Millet M."/>
            <person name="Skouri-Panet F."/>
            <person name="Moreira D."/>
            <person name="Callebaut I."/>
        </authorList>
    </citation>
    <scope>NUCLEOTIDE SEQUENCE</scope>
    <source>
        <strain evidence="3">G9</strain>
    </source>
</reference>
<feature type="compositionally biased region" description="Polar residues" evidence="1">
    <location>
        <begin position="50"/>
        <end position="59"/>
    </location>
</feature>
<accession>A0ABT6EZ79</accession>
<sequence length="641" mass="68602">MKVFSWTAILALMGVGITPPTWAQATDPSAPQWQEVPTTTSGPSFDVAPQDTNTPQWQEVTPTGPVSIPSPPSSSPVFVETPDPLEQHADEPTTPTVADDPVQPLPPVAISDPEYTIPPLMRPPIRLYNIETANLLPPGMLQLSGGLTTFRSDEVSGGGAGLQIFYGTVDFGLNEDMQISLTGNYFDDPLGRLVNGLQPDLQYGAVGASLKYRFHNSDNLAIAIMGGVELLRVRSDNFMFASSAEVQGSYTAAGSLEMPLTYRVTPQLQWHFTPAVAFLPENVNGADFYGTNISFGTGLSWQPHERVNFFTDIIMPVGPGGNTVRASDGAITNFPVWSAGVRFLVNPAVSMDLAATNSFGVTPTTRTLAFLPDGDHIALRAGLTYTPDLGLDYAPSFLPSFRSGPRQPLDQRDRQLLLDGITIPTADTLPPGMLRVRGSAGDVGQGVNIAIGVVHDAQFEVAVEQLEPGVDLLENVDYSGNLNLGLAAKLRFLDQVQGDPFSFAFKGSFNRGFLQGEENFGSRSVAVLELPFTYRPIEPLALFLNPKFGLLTGDTRVGGVGLGVNYEVVPGLQFIGEATPIVTGERSVFSVGMRYLIPQWNVGIDVYGSNAAGQNMAVGGLIGQSSPGVGVNIQWLFGGRR</sequence>
<organism evidence="3 4">
    <name type="scientific">Candidatus Synechococcus calcipolaris G9</name>
    <dbReference type="NCBI Taxonomy" id="1497997"/>
    <lineage>
        <taxon>Bacteria</taxon>
        <taxon>Bacillati</taxon>
        <taxon>Cyanobacteriota</taxon>
        <taxon>Cyanophyceae</taxon>
        <taxon>Synechococcales</taxon>
        <taxon>Synechococcaceae</taxon>
        <taxon>Synechococcus</taxon>
    </lineage>
</organism>
<reference evidence="3" key="2">
    <citation type="submission" date="2022-01" db="EMBL/GenBank/DDBJ databases">
        <authorList>
            <person name="Zivanovic Y."/>
            <person name="Moreira D."/>
            <person name="Lopez-Garcia P."/>
        </authorList>
    </citation>
    <scope>NUCLEOTIDE SEQUENCE</scope>
    <source>
        <strain evidence="3">G9</strain>
    </source>
</reference>
<name>A0ABT6EZ79_9SYNE</name>
<dbReference type="EMBL" id="JAKKUT010000002">
    <property type="protein sequence ID" value="MDG2990892.1"/>
    <property type="molecule type" value="Genomic_DNA"/>
</dbReference>
<keyword evidence="4" id="KW-1185">Reference proteome</keyword>
<feature type="region of interest" description="Disordered" evidence="1">
    <location>
        <begin position="23"/>
        <end position="104"/>
    </location>
</feature>
<protein>
    <submittedName>
        <fullName evidence="3">Uncharacterized protein</fullName>
    </submittedName>
</protein>
<proteinExistence type="predicted"/>
<feature type="compositionally biased region" description="Polar residues" evidence="1">
    <location>
        <begin position="23"/>
        <end position="43"/>
    </location>
</feature>